<dbReference type="SUPFAM" id="SSF143011">
    <property type="entry name" value="RelE-like"/>
    <property type="match status" value="1"/>
</dbReference>
<dbReference type="InterPro" id="IPR035093">
    <property type="entry name" value="RelE/ParE_toxin_dom_sf"/>
</dbReference>
<dbReference type="Proteomes" id="UP000315534">
    <property type="component" value="Unassembled WGS sequence"/>
</dbReference>
<proteinExistence type="predicted"/>
<protein>
    <submittedName>
        <fullName evidence="2">Type II toxin-antitoxin system RelE/ParE family toxin</fullName>
    </submittedName>
</protein>
<comment type="caution">
    <text evidence="2">The sequence shown here is derived from an EMBL/GenBank/DDBJ whole genome shotgun (WGS) entry which is preliminary data.</text>
</comment>
<dbReference type="Gene3D" id="3.30.2310.20">
    <property type="entry name" value="RelE-like"/>
    <property type="match status" value="1"/>
</dbReference>
<dbReference type="AlphaFoldDB" id="A0A523XP13"/>
<dbReference type="EMBL" id="SOIP01000275">
    <property type="protein sequence ID" value="TET81036.1"/>
    <property type="molecule type" value="Genomic_DNA"/>
</dbReference>
<evidence type="ECO:0000313" key="2">
    <source>
        <dbReference type="EMBL" id="TET81036.1"/>
    </source>
</evidence>
<evidence type="ECO:0000256" key="1">
    <source>
        <dbReference type="ARBA" id="ARBA00022649"/>
    </source>
</evidence>
<organism evidence="2 3">
    <name type="scientific">candidate division TA06 bacterium</name>
    <dbReference type="NCBI Taxonomy" id="2250710"/>
    <lineage>
        <taxon>Bacteria</taxon>
        <taxon>Bacteria division TA06</taxon>
    </lineage>
</organism>
<accession>A0A523XP13</accession>
<dbReference type="InterPro" id="IPR007712">
    <property type="entry name" value="RelE/ParE_toxin"/>
</dbReference>
<name>A0A523XP13_UNCT6</name>
<gene>
    <name evidence="2" type="ORF">E3J38_04565</name>
</gene>
<sequence length="89" mass="10369">MAYLVEFDKRISKDLDKLSPEIARTVIERCSTLGVNPLQGPGIKRLSSNLYRLEVLRVWRVVYLVEGSKVLVLLIGHRKDCYDRLRQRI</sequence>
<keyword evidence="1" id="KW-1277">Toxin-antitoxin system</keyword>
<reference evidence="2 3" key="1">
    <citation type="submission" date="2019-03" db="EMBL/GenBank/DDBJ databases">
        <title>Metabolic potential of uncultured bacteria and archaea associated with petroleum seepage in deep-sea sediments.</title>
        <authorList>
            <person name="Dong X."/>
            <person name="Hubert C."/>
        </authorList>
    </citation>
    <scope>NUCLEOTIDE SEQUENCE [LARGE SCALE GENOMIC DNA]</scope>
    <source>
        <strain evidence="2">E29_bin36</strain>
    </source>
</reference>
<evidence type="ECO:0000313" key="3">
    <source>
        <dbReference type="Proteomes" id="UP000315534"/>
    </source>
</evidence>
<dbReference type="Pfam" id="PF05016">
    <property type="entry name" value="ParE_toxin"/>
    <property type="match status" value="1"/>
</dbReference>